<protein>
    <submittedName>
        <fullName evidence="1">Uncharacterized protein</fullName>
    </submittedName>
</protein>
<name>A0A024VJK5_PLAFA</name>
<gene>
    <name evidence="1" type="ORF">PFFCH_03836</name>
</gene>
<dbReference type="Proteomes" id="UP000030656">
    <property type="component" value="Unassembled WGS sequence"/>
</dbReference>
<reference evidence="1 2" key="2">
    <citation type="submission" date="2013-02" db="EMBL/GenBank/DDBJ databases">
        <title>The Genome Sequence of Plasmodium falciparum FCH/4.</title>
        <authorList>
            <consortium name="The Broad Institute Genome Sequencing Platform"/>
            <consortium name="The Broad Institute Genome Sequencing Center for Infectious Disease"/>
            <person name="Neafsey D."/>
            <person name="Cheeseman I."/>
            <person name="Volkman S."/>
            <person name="Adams J."/>
            <person name="Walker B."/>
            <person name="Young S.K."/>
            <person name="Zeng Q."/>
            <person name="Gargeya S."/>
            <person name="Fitzgerald M."/>
            <person name="Haas B."/>
            <person name="Abouelleil A."/>
            <person name="Alvarado L."/>
            <person name="Arachchi H.M."/>
            <person name="Berlin A.M."/>
            <person name="Chapman S.B."/>
            <person name="Dewar J."/>
            <person name="Goldberg J."/>
            <person name="Griggs A."/>
            <person name="Gujja S."/>
            <person name="Hansen M."/>
            <person name="Howarth C."/>
            <person name="Imamovic A."/>
            <person name="Larimer J."/>
            <person name="McCowan C."/>
            <person name="Murphy C."/>
            <person name="Neiman D."/>
            <person name="Pearson M."/>
            <person name="Priest M."/>
            <person name="Roberts A."/>
            <person name="Saif S."/>
            <person name="Shea T."/>
            <person name="Sisk P."/>
            <person name="Sykes S."/>
            <person name="Wortman J."/>
            <person name="Nusbaum C."/>
            <person name="Birren B."/>
        </authorList>
    </citation>
    <scope>NUCLEOTIDE SEQUENCE [LARGE SCALE GENOMIC DNA]</scope>
    <source>
        <strain evidence="1 2">FCH/4</strain>
    </source>
</reference>
<accession>A0A024VJK5</accession>
<organism evidence="1 2">
    <name type="scientific">Plasmodium falciparum FCH/4</name>
    <dbReference type="NCBI Taxonomy" id="1036724"/>
    <lineage>
        <taxon>Eukaryota</taxon>
        <taxon>Sar</taxon>
        <taxon>Alveolata</taxon>
        <taxon>Apicomplexa</taxon>
        <taxon>Aconoidasida</taxon>
        <taxon>Haemosporida</taxon>
        <taxon>Plasmodiidae</taxon>
        <taxon>Plasmodium</taxon>
        <taxon>Plasmodium (Laverania)</taxon>
    </lineage>
</organism>
<dbReference type="EMBL" id="KI928022">
    <property type="protein sequence ID" value="ETW28707.1"/>
    <property type="molecule type" value="Genomic_DNA"/>
</dbReference>
<sequence>MCSIHIYNYSHRKK</sequence>
<evidence type="ECO:0000313" key="1">
    <source>
        <dbReference type="EMBL" id="ETW28707.1"/>
    </source>
</evidence>
<evidence type="ECO:0000313" key="2">
    <source>
        <dbReference type="Proteomes" id="UP000030656"/>
    </source>
</evidence>
<proteinExistence type="predicted"/>
<reference evidence="1 2" key="1">
    <citation type="submission" date="2013-02" db="EMBL/GenBank/DDBJ databases">
        <title>The Genome Annotation of Plasmodium falciparum FCH/4.</title>
        <authorList>
            <consortium name="The Broad Institute Genome Sequencing Platform"/>
            <consortium name="The Broad Institute Genome Sequencing Center for Infectious Disease"/>
            <person name="Neafsey D."/>
            <person name="Hoffman S."/>
            <person name="Volkman S."/>
            <person name="Rosenthal P."/>
            <person name="Walker B."/>
            <person name="Young S.K."/>
            <person name="Zeng Q."/>
            <person name="Gargeya S."/>
            <person name="Fitzgerald M."/>
            <person name="Haas B."/>
            <person name="Abouelleil A."/>
            <person name="Allen A.W."/>
            <person name="Alvarado L."/>
            <person name="Arachchi H.M."/>
            <person name="Berlin A.M."/>
            <person name="Chapman S.B."/>
            <person name="Gainer-Dewar J."/>
            <person name="Goldberg J."/>
            <person name="Griggs A."/>
            <person name="Gujja S."/>
            <person name="Hansen M."/>
            <person name="Howarth C."/>
            <person name="Imamovic A."/>
            <person name="Ireland A."/>
            <person name="Larimer J."/>
            <person name="McCowan C."/>
            <person name="Murphy C."/>
            <person name="Pearson M."/>
            <person name="Poon T.W."/>
            <person name="Priest M."/>
            <person name="Roberts A."/>
            <person name="Saif S."/>
            <person name="Shea T."/>
            <person name="Sisk P."/>
            <person name="Sykes S."/>
            <person name="Wortman J."/>
            <person name="Nusbaum C."/>
            <person name="Birren B."/>
        </authorList>
    </citation>
    <scope>NUCLEOTIDE SEQUENCE [LARGE SCALE GENOMIC DNA]</scope>
    <source>
        <strain evidence="1 2">FCH/4</strain>
    </source>
</reference>